<dbReference type="Gene3D" id="3.40.50.720">
    <property type="entry name" value="NAD(P)-binding Rossmann-like Domain"/>
    <property type="match status" value="1"/>
</dbReference>
<dbReference type="InterPro" id="IPR036291">
    <property type="entry name" value="NAD(P)-bd_dom_sf"/>
</dbReference>
<dbReference type="PANTHER" id="PTHR43157">
    <property type="entry name" value="PHOSPHATIDYLINOSITOL-GLYCAN BIOSYNTHESIS CLASS F PROTEIN-RELATED"/>
    <property type="match status" value="1"/>
</dbReference>
<name>A0ABT9XXP5_9BACI</name>
<comment type="similarity">
    <text evidence="2">Belongs to the short-chain dehydrogenases/reductases (SDR) family.</text>
</comment>
<accession>A0ABT9XXP5</accession>
<comment type="caution">
    <text evidence="3">The sequence shown here is derived from an EMBL/GenBank/DDBJ whole genome shotgun (WGS) entry which is preliminary data.</text>
</comment>
<reference evidence="3 4" key="1">
    <citation type="submission" date="2023-07" db="EMBL/GenBank/DDBJ databases">
        <title>Genomic Encyclopedia of Type Strains, Phase IV (KMG-IV): sequencing the most valuable type-strain genomes for metagenomic binning, comparative biology and taxonomic classification.</title>
        <authorList>
            <person name="Goeker M."/>
        </authorList>
    </citation>
    <scope>NUCLEOTIDE SEQUENCE [LARGE SCALE GENOMIC DNA]</scope>
    <source>
        <strain evidence="3 4">DSM 27594</strain>
    </source>
</reference>
<dbReference type="EMBL" id="JAUSTW010000006">
    <property type="protein sequence ID" value="MDQ0200343.1"/>
    <property type="molecule type" value="Genomic_DNA"/>
</dbReference>
<sequence>MENMVGKVCLVTGASQGIGKATAIALAKMKATVIMVSFDQGRGEAALKEIKSMSGNENIELLLADLSSRQSIRQLADRFKQKYTRLDVLVNNAGVMKWKQEFTTDGFESTFAINHLASFLLTNLLLDLLKASAPARILNVSSSAQAMGKIEFDDLDSRKKYSGIKAYSQSKLANVLFTYELDRILQGTGVTVNCLHPGVVRTNFGNTGSLFFKISGTLMKPFMLPPDKGAETSIFLASSPQVEGISAKYFVKKKAVNSSPISYDEMTAKKLWEVSTKMTKLS</sequence>
<evidence type="ECO:0000256" key="2">
    <source>
        <dbReference type="RuleBase" id="RU000363"/>
    </source>
</evidence>
<dbReference type="PANTHER" id="PTHR43157:SF31">
    <property type="entry name" value="PHOSPHATIDYLINOSITOL-GLYCAN BIOSYNTHESIS CLASS F PROTEIN"/>
    <property type="match status" value="1"/>
</dbReference>
<evidence type="ECO:0000313" key="4">
    <source>
        <dbReference type="Proteomes" id="UP001224122"/>
    </source>
</evidence>
<dbReference type="Pfam" id="PF00106">
    <property type="entry name" value="adh_short"/>
    <property type="match status" value="1"/>
</dbReference>
<dbReference type="Proteomes" id="UP001224122">
    <property type="component" value="Unassembled WGS sequence"/>
</dbReference>
<evidence type="ECO:0000313" key="3">
    <source>
        <dbReference type="EMBL" id="MDQ0200343.1"/>
    </source>
</evidence>
<organism evidence="3 4">
    <name type="scientific">Neobacillus ginsengisoli</name>
    <dbReference type="NCBI Taxonomy" id="904295"/>
    <lineage>
        <taxon>Bacteria</taxon>
        <taxon>Bacillati</taxon>
        <taxon>Bacillota</taxon>
        <taxon>Bacilli</taxon>
        <taxon>Bacillales</taxon>
        <taxon>Bacillaceae</taxon>
        <taxon>Neobacillus</taxon>
    </lineage>
</organism>
<dbReference type="PRINTS" id="PR00080">
    <property type="entry name" value="SDRFAMILY"/>
</dbReference>
<keyword evidence="4" id="KW-1185">Reference proteome</keyword>
<evidence type="ECO:0000256" key="1">
    <source>
        <dbReference type="ARBA" id="ARBA00023002"/>
    </source>
</evidence>
<gene>
    <name evidence="3" type="ORF">J2S10_003532</name>
</gene>
<dbReference type="PRINTS" id="PR00081">
    <property type="entry name" value="GDHRDH"/>
</dbReference>
<dbReference type="SUPFAM" id="SSF51735">
    <property type="entry name" value="NAD(P)-binding Rossmann-fold domains"/>
    <property type="match status" value="1"/>
</dbReference>
<dbReference type="CDD" id="cd05327">
    <property type="entry name" value="retinol-DH_like_SDR_c_like"/>
    <property type="match status" value="1"/>
</dbReference>
<keyword evidence="1" id="KW-0560">Oxidoreductase</keyword>
<dbReference type="InterPro" id="IPR002347">
    <property type="entry name" value="SDR_fam"/>
</dbReference>
<proteinExistence type="inferred from homology"/>
<protein>
    <submittedName>
        <fullName evidence="3">NAD(P)-dependent dehydrogenase (Short-subunit alcohol dehydrogenase family)</fullName>
    </submittedName>
</protein>